<dbReference type="Proteomes" id="UP001165368">
    <property type="component" value="Unassembled WGS sequence"/>
</dbReference>
<organism evidence="1 2">
    <name type="scientific">Arthrobacter hankyongi</name>
    <dbReference type="NCBI Taxonomy" id="2904801"/>
    <lineage>
        <taxon>Bacteria</taxon>
        <taxon>Bacillati</taxon>
        <taxon>Actinomycetota</taxon>
        <taxon>Actinomycetes</taxon>
        <taxon>Micrococcales</taxon>
        <taxon>Micrococcaceae</taxon>
        <taxon>Arthrobacter</taxon>
    </lineage>
</organism>
<accession>A0ABS9L492</accession>
<dbReference type="Gene3D" id="3.40.50.720">
    <property type="entry name" value="NAD(P)-binding Rossmann-like Domain"/>
    <property type="match status" value="1"/>
</dbReference>
<protein>
    <submittedName>
        <fullName evidence="1">Pyridine nucleotide-disulfide oxidoreductase</fullName>
    </submittedName>
</protein>
<comment type="caution">
    <text evidence="1">The sequence shown here is derived from an EMBL/GenBank/DDBJ whole genome shotgun (WGS) entry which is preliminary data.</text>
</comment>
<gene>
    <name evidence="1" type="ORF">LVY72_06110</name>
</gene>
<dbReference type="EMBL" id="JAKLTQ010000003">
    <property type="protein sequence ID" value="MCG2621490.1"/>
    <property type="molecule type" value="Genomic_DNA"/>
</dbReference>
<evidence type="ECO:0000313" key="2">
    <source>
        <dbReference type="Proteomes" id="UP001165368"/>
    </source>
</evidence>
<keyword evidence="2" id="KW-1185">Reference proteome</keyword>
<reference evidence="1" key="1">
    <citation type="submission" date="2022-01" db="EMBL/GenBank/DDBJ databases">
        <authorList>
            <person name="Jo J.-H."/>
            <person name="Im W.-T."/>
        </authorList>
    </citation>
    <scope>NUCLEOTIDE SEQUENCE</scope>
    <source>
        <strain evidence="1">I2-34</strain>
    </source>
</reference>
<evidence type="ECO:0000313" key="1">
    <source>
        <dbReference type="EMBL" id="MCG2621490.1"/>
    </source>
</evidence>
<feature type="non-terminal residue" evidence="1">
    <location>
        <position position="1"/>
    </location>
</feature>
<sequence>TIGCLLEDRPELPAAANPDEDAIIALLRERGVEYTTWQGWLRLDAHELSLGASFDGGEDMPAVARERIKVVPRAEMVEISRDQAAAAQRLT</sequence>
<name>A0ABS9L492_9MICC</name>
<proteinExistence type="predicted"/>